<evidence type="ECO:0000256" key="11">
    <source>
        <dbReference type="ARBA" id="ARBA00022840"/>
    </source>
</evidence>
<feature type="compositionally biased region" description="Polar residues" evidence="15">
    <location>
        <begin position="612"/>
        <end position="639"/>
    </location>
</feature>
<dbReference type="InterPro" id="IPR011009">
    <property type="entry name" value="Kinase-like_dom_sf"/>
</dbReference>
<evidence type="ECO:0000313" key="18">
    <source>
        <dbReference type="Proteomes" id="UP000710432"/>
    </source>
</evidence>
<feature type="region of interest" description="Disordered" evidence="15">
    <location>
        <begin position="751"/>
        <end position="780"/>
    </location>
</feature>
<dbReference type="GO" id="GO:0004674">
    <property type="term" value="F:protein serine/threonine kinase activity"/>
    <property type="evidence" value="ECO:0007669"/>
    <property type="project" value="UniProtKB-KW"/>
</dbReference>
<reference evidence="17" key="1">
    <citation type="submission" date="2020-03" db="EMBL/GenBank/DDBJ databases">
        <title>Studies in the Genomics of Life Span.</title>
        <authorList>
            <person name="Glass D."/>
        </authorList>
    </citation>
    <scope>NUCLEOTIDE SEQUENCE</scope>
    <source>
        <strain evidence="17">LTLLF</strain>
        <tissue evidence="17">Muscle</tissue>
    </source>
</reference>
<dbReference type="InterPro" id="IPR026784">
    <property type="entry name" value="Coact_PPARg"/>
</dbReference>
<feature type="region of interest" description="Disordered" evidence="15">
    <location>
        <begin position="574"/>
        <end position="639"/>
    </location>
</feature>
<feature type="domain" description="Protein kinase" evidence="16">
    <location>
        <begin position="147"/>
        <end position="438"/>
    </location>
</feature>
<dbReference type="Gene3D" id="1.10.510.10">
    <property type="entry name" value="Transferase(Phosphotransferase) domain 1"/>
    <property type="match status" value="1"/>
</dbReference>
<evidence type="ECO:0000256" key="5">
    <source>
        <dbReference type="ARBA" id="ARBA00022490"/>
    </source>
</evidence>
<feature type="region of interest" description="Disordered" evidence="15">
    <location>
        <begin position="1314"/>
        <end position="1344"/>
    </location>
</feature>
<evidence type="ECO:0000256" key="4">
    <source>
        <dbReference type="ARBA" id="ARBA00012513"/>
    </source>
</evidence>
<feature type="compositionally biased region" description="Basic residues" evidence="15">
    <location>
        <begin position="1495"/>
        <end position="1508"/>
    </location>
</feature>
<comment type="cofactor">
    <cofactor evidence="1">
        <name>Mg(2+)</name>
        <dbReference type="ChEBI" id="CHEBI:18420"/>
    </cofactor>
</comment>
<accession>A0A8J6L5W0</accession>
<feature type="compositionally biased region" description="Low complexity" evidence="15">
    <location>
        <begin position="2379"/>
        <end position="2389"/>
    </location>
</feature>
<evidence type="ECO:0000259" key="16">
    <source>
        <dbReference type="PROSITE" id="PS50011"/>
    </source>
</evidence>
<evidence type="ECO:0000256" key="9">
    <source>
        <dbReference type="ARBA" id="ARBA00022741"/>
    </source>
</evidence>
<keyword evidence="14" id="KW-0175">Coiled coil</keyword>
<keyword evidence="9" id="KW-0547">Nucleotide-binding</keyword>
<evidence type="ECO:0000256" key="15">
    <source>
        <dbReference type="SAM" id="MobiDB-lite"/>
    </source>
</evidence>
<keyword evidence="5" id="KW-0963">Cytoplasm</keyword>
<keyword evidence="6" id="KW-0723">Serine/threonine-protein kinase</keyword>
<keyword evidence="8" id="KW-0808">Transferase</keyword>
<dbReference type="SMART" id="SM00220">
    <property type="entry name" value="S_TKc"/>
    <property type="match status" value="1"/>
</dbReference>
<dbReference type="CDD" id="cd14031">
    <property type="entry name" value="STKc_WNK3"/>
    <property type="match status" value="1"/>
</dbReference>
<feature type="compositionally biased region" description="Pro residues" evidence="15">
    <location>
        <begin position="1513"/>
        <end position="1523"/>
    </location>
</feature>
<evidence type="ECO:0000256" key="8">
    <source>
        <dbReference type="ARBA" id="ARBA00022679"/>
    </source>
</evidence>
<comment type="similarity">
    <text evidence="3">Belongs to the constitutive coactivator of PPAR-gamma family.</text>
</comment>
<comment type="catalytic activity">
    <reaction evidence="12">
        <text>L-threonyl-[protein] + ATP = O-phospho-L-threonyl-[protein] + ADP + H(+)</text>
        <dbReference type="Rhea" id="RHEA:46608"/>
        <dbReference type="Rhea" id="RHEA-COMP:11060"/>
        <dbReference type="Rhea" id="RHEA-COMP:11605"/>
        <dbReference type="ChEBI" id="CHEBI:15378"/>
        <dbReference type="ChEBI" id="CHEBI:30013"/>
        <dbReference type="ChEBI" id="CHEBI:30616"/>
        <dbReference type="ChEBI" id="CHEBI:61977"/>
        <dbReference type="ChEBI" id="CHEBI:456216"/>
        <dbReference type="EC" id="2.7.11.1"/>
    </reaction>
</comment>
<feature type="compositionally biased region" description="Basic and acidic residues" evidence="15">
    <location>
        <begin position="2491"/>
        <end position="2513"/>
    </location>
</feature>
<dbReference type="Gene3D" id="3.30.200.20">
    <property type="entry name" value="Phosphorylase Kinase, domain 1"/>
    <property type="match status" value="1"/>
</dbReference>
<feature type="region of interest" description="Disordered" evidence="15">
    <location>
        <begin position="660"/>
        <end position="689"/>
    </location>
</feature>
<feature type="compositionally biased region" description="Polar residues" evidence="15">
    <location>
        <begin position="1"/>
        <end position="11"/>
    </location>
</feature>
<dbReference type="SUPFAM" id="SSF88723">
    <property type="entry name" value="PIN domain-like"/>
    <property type="match status" value="1"/>
</dbReference>
<dbReference type="PROSITE" id="PS50011">
    <property type="entry name" value="PROTEIN_KINASE_DOM"/>
    <property type="match status" value="1"/>
</dbReference>
<protein>
    <recommendedName>
        <fullName evidence="4">non-specific serine/threonine protein kinase</fullName>
        <ecNumber evidence="4">2.7.11.1</ecNumber>
    </recommendedName>
</protein>
<evidence type="ECO:0000313" key="17">
    <source>
        <dbReference type="EMBL" id="KAH0515107.1"/>
    </source>
</evidence>
<evidence type="ECO:0000256" key="6">
    <source>
        <dbReference type="ARBA" id="ARBA00022527"/>
    </source>
</evidence>
<evidence type="ECO:0000256" key="14">
    <source>
        <dbReference type="SAM" id="Coils"/>
    </source>
</evidence>
<feature type="region of interest" description="Disordered" evidence="15">
    <location>
        <begin position="1914"/>
        <end position="1992"/>
    </location>
</feature>
<gene>
    <name evidence="17" type="ORF">LTLLF_131990</name>
</gene>
<dbReference type="GO" id="GO:0005737">
    <property type="term" value="C:cytoplasm"/>
    <property type="evidence" value="ECO:0007669"/>
    <property type="project" value="UniProtKB-SubCell"/>
</dbReference>
<keyword evidence="7" id="KW-0597">Phosphoprotein</keyword>
<feature type="region of interest" description="Disordered" evidence="15">
    <location>
        <begin position="2379"/>
        <end position="2426"/>
    </location>
</feature>
<feature type="compositionally biased region" description="Low complexity" evidence="15">
    <location>
        <begin position="664"/>
        <end position="675"/>
    </location>
</feature>
<dbReference type="Proteomes" id="UP000710432">
    <property type="component" value="Unassembled WGS sequence"/>
</dbReference>
<feature type="compositionally biased region" description="Basic and acidic residues" evidence="15">
    <location>
        <begin position="2474"/>
        <end position="2485"/>
    </location>
</feature>
<dbReference type="Gene3D" id="3.10.20.90">
    <property type="entry name" value="Phosphatidylinositol 3-kinase Catalytic Subunit, Chain A, domain 1"/>
    <property type="match status" value="1"/>
</dbReference>
<dbReference type="FunFam" id="1.10.510.10:FF:000006">
    <property type="entry name" value="Serine/threonine-protein kinase WNK1 isoform 2"/>
    <property type="match status" value="1"/>
</dbReference>
<feature type="region of interest" description="Disordered" evidence="15">
    <location>
        <begin position="1461"/>
        <end position="1523"/>
    </location>
</feature>
<feature type="coiled-coil region" evidence="14">
    <location>
        <begin position="1278"/>
        <end position="1313"/>
    </location>
</feature>
<dbReference type="InterPro" id="IPR000719">
    <property type="entry name" value="Prot_kinase_dom"/>
</dbReference>
<dbReference type="FunFam" id="3.30.200.20:FF:000494">
    <property type="entry name" value="serine/threonine-protein kinase WNK2 isoform X2"/>
    <property type="match status" value="1"/>
</dbReference>
<comment type="catalytic activity">
    <reaction evidence="13">
        <text>L-seryl-[protein] + ATP = O-phospho-L-seryl-[protein] + ADP + H(+)</text>
        <dbReference type="Rhea" id="RHEA:17989"/>
        <dbReference type="Rhea" id="RHEA-COMP:9863"/>
        <dbReference type="Rhea" id="RHEA-COMP:11604"/>
        <dbReference type="ChEBI" id="CHEBI:15378"/>
        <dbReference type="ChEBI" id="CHEBI:29999"/>
        <dbReference type="ChEBI" id="CHEBI:30616"/>
        <dbReference type="ChEBI" id="CHEBI:83421"/>
        <dbReference type="ChEBI" id="CHEBI:456216"/>
        <dbReference type="EC" id="2.7.11.1"/>
    </reaction>
</comment>
<dbReference type="EMBL" id="JAATJU010020987">
    <property type="protein sequence ID" value="KAH0515107.1"/>
    <property type="molecule type" value="Genomic_DNA"/>
</dbReference>
<dbReference type="PANTHER" id="PTHR15976:SF15">
    <property type="entry name" value="CONSTITUTIVE COACTIVATOR OF PPAR-GAMMA-LIKE PROTEIN 2"/>
    <property type="match status" value="1"/>
</dbReference>
<dbReference type="Pfam" id="PF12202">
    <property type="entry name" value="OSR1_C"/>
    <property type="match status" value="1"/>
</dbReference>
<feature type="compositionally biased region" description="Low complexity" evidence="15">
    <location>
        <begin position="764"/>
        <end position="778"/>
    </location>
</feature>
<evidence type="ECO:0000256" key="2">
    <source>
        <dbReference type="ARBA" id="ARBA00004496"/>
    </source>
</evidence>
<feature type="compositionally biased region" description="Polar residues" evidence="15">
    <location>
        <begin position="751"/>
        <end position="763"/>
    </location>
</feature>
<evidence type="ECO:0000256" key="13">
    <source>
        <dbReference type="ARBA" id="ARBA00048679"/>
    </source>
</evidence>
<evidence type="ECO:0000256" key="1">
    <source>
        <dbReference type="ARBA" id="ARBA00001946"/>
    </source>
</evidence>
<dbReference type="InterPro" id="IPR029060">
    <property type="entry name" value="PIN-like_dom_sf"/>
</dbReference>
<evidence type="ECO:0000256" key="3">
    <source>
        <dbReference type="ARBA" id="ARBA00009495"/>
    </source>
</evidence>
<dbReference type="FunFam" id="3.40.50.1010:FF:000009">
    <property type="entry name" value="Constitutive coactivator of PPAR-gamma-like protein 1"/>
    <property type="match status" value="1"/>
</dbReference>
<dbReference type="PANTHER" id="PTHR15976">
    <property type="entry name" value="CONSTITUTIVE COACTIVATOR OF PEROXISOME PROLIFERATOR-ACTIVATED RECEPTOR GAMMA"/>
    <property type="match status" value="1"/>
</dbReference>
<dbReference type="FunFam" id="3.10.20.90:FF:000007">
    <property type="entry name" value="Serine/threonine-protein kinase WNK1 isoform 1"/>
    <property type="match status" value="1"/>
</dbReference>
<comment type="subcellular location">
    <subcellularLocation>
        <location evidence="2">Cytoplasm</location>
    </subcellularLocation>
</comment>
<sequence length="2513" mass="277637">MATDSGEPTSTEDSEKPDGVSFENRVAQIAVPLIVEARMKEKTSTFSAAGETIERKRFFRKSVEMTEDDKVAESSPRDERIKAATNISRVDKLPTNVLRGGQEVKYEQCSKATSESSKDCIKDKNEKEMEEEAEMKAVATSPSGRFLKFDIELGRGAFKTVYKGLDTETWVEVAWCELQDRKLTKAEQQRFKEEAEMLKGLQHPNIVRFYDSWESILKGKKCIVLVTELMTSGTLKTYLKRFKVMKPKVLRSWCRQILKGLQFLHTRTPPIIHRDLKCDNIFITGPTGSVKIGDLGLATLMRTSFAKSVIGTPEFMAPEMYEEHYDESVDVYAFGMCMLEMATSEYPYSECQNAAQIYRKVTSPSLLPSAEVAYWFFGLLIMTFQFSRTVSCPVAVGIKPASFNKVTDPEVKEIIEGCIRQNKSERLSIKDLLNHAFFAEDTGLRVELAEEDDCSNSSLALRLWVEDPKKLKGKHKDNEAIEFSFNLETDTPEEVAYEMVKSGFFHESDSKAVAKSIRDRVTLIKKIREKKPAGCLEECRDSQCKYVGNVFPQQQTTTLPPAPGTQTVAECEETEVDQHVRQQNLQGKPQQQCSSVRGDTSSEAAAGPVLHSDTSSLPTVAYSSNHTTNSQPVSQPVGAEQQTALQNPDFVRNLNQDVTTMKENTNNPDNPNGNGKQDRIKQRRASCPRPEKGTKFQLIVLQVEDNFVLENEKEKFVEELRAIVGQAQEILHVHSAAEKSIGVDSVALESNSNQTGSSEQVLINSASTQTSSSRNTSNQEISQDTLFTIENNPGQHVIFTSKSEHKDVVDGNISECTSGETEQPTIHYQVEDDRQIRAPATTDHSNDSATLVCPVSVECEALTSQAGMFIPTNPCQQAAVLADVLLPHPGESVQIGDNVVLTSAFVSPDQKPQPTIDTEFISQEVETTVNTETSSPKAVLATQTPGFEPATHLPATVLESDGERPPKMEFADNRIKTLDEKLRNLLYQEHSISSIYPESQKDTQSIDSPFSSSAEDILSYSMPEIIPVSHCGIQDSPTQSPNFQQTGSKIPSNAAASQPANISVFKRDLNVITSVPSELCLHVITVPQQQSVKIMSFGKEHRPPFKKTTVQSSEQAAAFAETVVSQLIEVEPAMPTPKASDSSRKLRTLYETFKEDKREPEQGDIFSSFSTACETSVSSVTTEKNLEETSTTGISVHSGSELLDKETEELTPEKQPYEFSAPLAGNGKSVAKSGSKSDQYLPLSKEQAYVQTQSSLFYSPSSPMSSDDESEIEDEDLKVELQRLREKHIQEVVNLQTQQNKELQELYQRLRATKDSKVQSSEIPSSPASPRRPRSFKSKLRSRPQSLTHSDNVIVVKGLQVCSSTPSFRLQLFCLLGLQCARARLQLRAGIAAWPACAAAVPSAHGGSMGVQGFQEFLEKRCPGAVVPVDLLKLARTVSRQQQQQQQQQQQHLHRQLPPAALAPGAPRITRGSAPLPPPLPPAAFGAYSGGAGPTRHHHPAHHFHHHGQAPPGLHPPPPPPLPGARVLVDAGSALPRLYGGYQTDWVCGGQWNAMLGYLSALCQACSYPGGDGLELVVMFPGGLGKDRLAEWGRRCQAERQTAQLIVGHVGNKGTPPPRAWFLPPACLSHCVRLALIRFRVKVFQSLEDHHLEVVAFFRENGFHGLLAHDSEYALYNIPSYYSSHALKLSWNGKNLTTNQFLMQEVAKQLGLKRINFPIFAALLGNHILPDEDLAAFHWSLLGPEHPLASLKVRAHQLVLPPCDVVIKAVSEYVSAIKDPSNLDVVGKDVFKQSQSRTEDKIERFKKAVEYYSVTTKISSLPVGPSFLGFRNNRLGNPPLPRNQMGPISTGKPVFSRQVPQKVKYPPPFPVGPNSPLLFPHGVGEPHAFPEDPMLQDSSFNNWAVSYDSSAPQFPNCLPSKTSPPLGPDSSHSSSSDADEANGAGSDHIPEALPQQPGWEDSSGDRGSWVQPADAGVSEPSISDSEPHIPSLLSMSTRNHMDITIPPLPPVAPEVLRVAEHRHRRGLMYPYIYHVLTKGEIKIPVCIEDECNMELPPAALLFRSARQYVYGVLFSLAETQRKMERLAIRRRLPLEVPPVILKEWSAYKGKSPQTPELVSALTFREWTCPNLKKLWLGKAVEDKNRRMRAFLACMKSDTPSMLNPANVPTHLLLMCCVLRYMVQWPGGRILHRHELDTFLAQAVSTQLYEPEQLQELKIEKLDARGIQLAALFMSGVDTALFANDACGQPVPWEHCCPWIYFDGKLFQSKLIKAGRERVSLIELCDGQADLASKVEKMRQSILEGVNMNHPPPSALLPSPTFVPPMMPPLYPVSLYSRAMGSFPPPPQARSRGFSGLHPIPPQGGKLEIAGMVVGQWAGSRSSRSRGSFGMQVVSVGGPGKGHGKEQTGRGSKGHKKGNKQGSSDGISKSVELHQGRARSQVNGNNSTLIMEEKSDHLPAPSQCALSKDSNVCNNDDHCLPVKNGEKSQVQEQEKEQEKEQEQEKETVAQEKEE</sequence>
<feature type="compositionally biased region" description="Polar residues" evidence="15">
    <location>
        <begin position="1179"/>
        <end position="1198"/>
    </location>
</feature>
<evidence type="ECO:0000256" key="7">
    <source>
        <dbReference type="ARBA" id="ARBA00022553"/>
    </source>
</evidence>
<feature type="compositionally biased region" description="Basic residues" evidence="15">
    <location>
        <begin position="1331"/>
        <end position="1342"/>
    </location>
</feature>
<feature type="region of interest" description="Disordered" evidence="15">
    <location>
        <begin position="2468"/>
        <end position="2513"/>
    </location>
</feature>
<proteinExistence type="inferred from homology"/>
<dbReference type="GO" id="GO:0005524">
    <property type="term" value="F:ATP binding"/>
    <property type="evidence" value="ECO:0007669"/>
    <property type="project" value="UniProtKB-KW"/>
</dbReference>
<evidence type="ECO:0000256" key="10">
    <source>
        <dbReference type="ARBA" id="ARBA00022777"/>
    </source>
</evidence>
<dbReference type="SUPFAM" id="SSF56112">
    <property type="entry name" value="Protein kinase-like (PK-like)"/>
    <property type="match status" value="1"/>
</dbReference>
<feature type="region of interest" description="Disordered" evidence="15">
    <location>
        <begin position="1"/>
        <end position="23"/>
    </location>
</feature>
<keyword evidence="11" id="KW-0067">ATP-binding</keyword>
<dbReference type="InterPro" id="IPR008271">
    <property type="entry name" value="Ser/Thr_kinase_AS"/>
</dbReference>
<dbReference type="PROSITE" id="PS00108">
    <property type="entry name" value="PROTEIN_KINASE_ST"/>
    <property type="match status" value="1"/>
</dbReference>
<keyword evidence="10" id="KW-0418">Kinase</keyword>
<dbReference type="InterPro" id="IPR024678">
    <property type="entry name" value="Kinase_OSR1/WNK_CCT"/>
</dbReference>
<evidence type="ECO:0000256" key="12">
    <source>
        <dbReference type="ARBA" id="ARBA00047899"/>
    </source>
</evidence>
<dbReference type="GO" id="GO:0005634">
    <property type="term" value="C:nucleus"/>
    <property type="evidence" value="ECO:0007669"/>
    <property type="project" value="TreeGrafter"/>
</dbReference>
<feature type="compositionally biased region" description="Low complexity" evidence="15">
    <location>
        <begin position="1320"/>
        <end position="1329"/>
    </location>
</feature>
<organism evidence="17 18">
    <name type="scientific">Microtus ochrogaster</name>
    <name type="common">Prairie vole</name>
    <dbReference type="NCBI Taxonomy" id="79684"/>
    <lineage>
        <taxon>Eukaryota</taxon>
        <taxon>Metazoa</taxon>
        <taxon>Chordata</taxon>
        <taxon>Craniata</taxon>
        <taxon>Vertebrata</taxon>
        <taxon>Euteleostomi</taxon>
        <taxon>Mammalia</taxon>
        <taxon>Eutheria</taxon>
        <taxon>Euarchontoglires</taxon>
        <taxon>Glires</taxon>
        <taxon>Rodentia</taxon>
        <taxon>Myomorpha</taxon>
        <taxon>Muroidea</taxon>
        <taxon>Cricetidae</taxon>
        <taxon>Arvicolinae</taxon>
        <taxon>Microtus</taxon>
    </lineage>
</organism>
<name>A0A8J6L5W0_MICOH</name>
<feature type="region of interest" description="Disordered" evidence="15">
    <location>
        <begin position="1179"/>
        <end position="1238"/>
    </location>
</feature>
<comment type="caution">
    <text evidence="17">The sequence shown here is derived from an EMBL/GenBank/DDBJ whole genome shotgun (WGS) entry which is preliminary data.</text>
</comment>
<feature type="compositionally biased region" description="Polar residues" evidence="15">
    <location>
        <begin position="581"/>
        <end position="603"/>
    </location>
</feature>
<dbReference type="EC" id="2.7.11.1" evidence="4"/>
<dbReference type="Pfam" id="PF00069">
    <property type="entry name" value="Pkinase"/>
    <property type="match status" value="1"/>
</dbReference>